<evidence type="ECO:0000313" key="4">
    <source>
        <dbReference type="Proteomes" id="UP000184216"/>
    </source>
</evidence>
<gene>
    <name evidence="2" type="ORF">B0A72_14250</name>
    <name evidence="3" type="ORF">SAMN05444387_1078</name>
</gene>
<dbReference type="AlphaFoldDB" id="A0AB36NZ00"/>
<evidence type="ECO:0000313" key="5">
    <source>
        <dbReference type="Proteomes" id="UP000198431"/>
    </source>
</evidence>
<feature type="signal peptide" evidence="1">
    <location>
        <begin position="1"/>
        <end position="19"/>
    </location>
</feature>
<reference evidence="3 4" key="2">
    <citation type="submission" date="2016-11" db="EMBL/GenBank/DDBJ databases">
        <authorList>
            <person name="Varghese N."/>
            <person name="Submissions S."/>
        </authorList>
    </citation>
    <scope>NUCLEOTIDE SEQUENCE [LARGE SCALE GENOMIC DNA]</scope>
    <source>
        <strain evidence="3 4">DSM 6368</strain>
    </source>
</reference>
<keyword evidence="1" id="KW-0732">Signal</keyword>
<proteinExistence type="predicted"/>
<sequence>MKKFYYLLLLISFSNLAVGQVIDNNIQGYYQAKSDSNMYSFFEFDGNGKVNITGIGAGDYFTKGDSLIVYPDKSIFKFKIKNNTLVGASNWVDNETWIRKDTIVANNRKNEALSKKKAALLHEYYKISSEKMALEMMMDNTAAKAKKEKISKLCNEGLSKACMDYFGILLIEDQGMNALLNPEKNTKPKTLNPEIVSLGNKIISQEEPEGYTLLGTYYYILGQKEKAVEQWNKGVDKGSQKSAMALIQIEME</sequence>
<dbReference type="EMBL" id="MUHB01000012">
    <property type="protein sequence ID" value="OXB03663.1"/>
    <property type="molecule type" value="Genomic_DNA"/>
</dbReference>
<protein>
    <recommendedName>
        <fullName evidence="6">Tetratricopeptide repeat protein</fullName>
    </recommendedName>
</protein>
<dbReference type="RefSeq" id="WP_073394017.1">
    <property type="nucleotide sequence ID" value="NZ_FRBX01000001.1"/>
</dbReference>
<dbReference type="EMBL" id="FRBX01000001">
    <property type="protein sequence ID" value="SHL61911.1"/>
    <property type="molecule type" value="Genomic_DNA"/>
</dbReference>
<dbReference type="Proteomes" id="UP000198431">
    <property type="component" value="Unassembled WGS sequence"/>
</dbReference>
<reference evidence="2 5" key="1">
    <citation type="submission" date="2016-11" db="EMBL/GenBank/DDBJ databases">
        <title>Whole genomes of Flavobacteriaceae.</title>
        <authorList>
            <person name="Stine C."/>
            <person name="Li C."/>
            <person name="Tadesse D."/>
        </authorList>
    </citation>
    <scope>NUCLEOTIDE SEQUENCE [LARGE SCALE GENOMIC DNA]</scope>
    <source>
        <strain evidence="2 5">ATCC 19366</strain>
    </source>
</reference>
<organism evidence="2 5">
    <name type="scientific">Flavobacterium pectinovorum</name>
    <dbReference type="NCBI Taxonomy" id="29533"/>
    <lineage>
        <taxon>Bacteria</taxon>
        <taxon>Pseudomonadati</taxon>
        <taxon>Bacteroidota</taxon>
        <taxon>Flavobacteriia</taxon>
        <taxon>Flavobacteriales</taxon>
        <taxon>Flavobacteriaceae</taxon>
        <taxon>Flavobacterium</taxon>
    </lineage>
</organism>
<comment type="caution">
    <text evidence="2">The sequence shown here is derived from an EMBL/GenBank/DDBJ whole genome shotgun (WGS) entry which is preliminary data.</text>
</comment>
<name>A0AB36NZ00_9FLAO</name>
<feature type="chain" id="PRO_5044299208" description="Tetratricopeptide repeat protein" evidence="1">
    <location>
        <begin position="20"/>
        <end position="252"/>
    </location>
</feature>
<evidence type="ECO:0000256" key="1">
    <source>
        <dbReference type="SAM" id="SignalP"/>
    </source>
</evidence>
<evidence type="ECO:0000313" key="3">
    <source>
        <dbReference type="EMBL" id="SHL61911.1"/>
    </source>
</evidence>
<dbReference type="Proteomes" id="UP000184216">
    <property type="component" value="Unassembled WGS sequence"/>
</dbReference>
<accession>A0AB36NZ00</accession>
<evidence type="ECO:0000313" key="2">
    <source>
        <dbReference type="EMBL" id="OXB03663.1"/>
    </source>
</evidence>
<keyword evidence="4" id="KW-1185">Reference proteome</keyword>
<evidence type="ECO:0008006" key="6">
    <source>
        <dbReference type="Google" id="ProtNLM"/>
    </source>
</evidence>